<keyword evidence="1" id="KW-0540">Nuclease</keyword>
<dbReference type="AlphaFoldDB" id="A0A1R3GST3"/>
<proteinExistence type="predicted"/>
<dbReference type="OMA" id="PWCIGAN"/>
<dbReference type="GO" id="GO:0004519">
    <property type="term" value="F:endonuclease activity"/>
    <property type="evidence" value="ECO:0007669"/>
    <property type="project" value="UniProtKB-KW"/>
</dbReference>
<reference evidence="1 2" key="1">
    <citation type="submission" date="2013-09" db="EMBL/GenBank/DDBJ databases">
        <title>Corchorus capsularis genome sequencing.</title>
        <authorList>
            <person name="Alam M."/>
            <person name="Haque M.S."/>
            <person name="Islam M.S."/>
            <person name="Emdad E.M."/>
            <person name="Islam M.M."/>
            <person name="Ahmed B."/>
            <person name="Halim A."/>
            <person name="Hossen Q.M.M."/>
            <person name="Hossain M.Z."/>
            <person name="Ahmed R."/>
            <person name="Khan M.M."/>
            <person name="Islam R."/>
            <person name="Rashid M.M."/>
            <person name="Khan S.A."/>
            <person name="Rahman M.S."/>
            <person name="Alam M."/>
        </authorList>
    </citation>
    <scope>NUCLEOTIDE SEQUENCE [LARGE SCALE GENOMIC DNA]</scope>
    <source>
        <strain evidence="2">cv. CVL-1</strain>
        <tissue evidence="1">Whole seedling</tissue>
    </source>
</reference>
<accession>A0A1R3GST3</accession>
<dbReference type="GO" id="GO:0004527">
    <property type="term" value="F:exonuclease activity"/>
    <property type="evidence" value="ECO:0007669"/>
    <property type="project" value="UniProtKB-KW"/>
</dbReference>
<gene>
    <name evidence="1" type="ORF">CCACVL1_23743</name>
</gene>
<protein>
    <submittedName>
        <fullName evidence="1">Endonuclease/exonuclease/phosphatase</fullName>
    </submittedName>
</protein>
<dbReference type="OrthoDB" id="1432456at2759"/>
<keyword evidence="1" id="KW-0255">Endonuclease</keyword>
<dbReference type="Gramene" id="OMO61106">
    <property type="protein sequence ID" value="OMO61106"/>
    <property type="gene ID" value="CCACVL1_23743"/>
</dbReference>
<keyword evidence="1" id="KW-0378">Hydrolase</keyword>
<name>A0A1R3GST3_COCAP</name>
<dbReference type="SUPFAM" id="SSF56219">
    <property type="entry name" value="DNase I-like"/>
    <property type="match status" value="1"/>
</dbReference>
<keyword evidence="1" id="KW-0269">Exonuclease</keyword>
<organism evidence="1 2">
    <name type="scientific">Corchorus capsularis</name>
    <name type="common">Jute</name>
    <dbReference type="NCBI Taxonomy" id="210143"/>
    <lineage>
        <taxon>Eukaryota</taxon>
        <taxon>Viridiplantae</taxon>
        <taxon>Streptophyta</taxon>
        <taxon>Embryophyta</taxon>
        <taxon>Tracheophyta</taxon>
        <taxon>Spermatophyta</taxon>
        <taxon>Magnoliopsida</taxon>
        <taxon>eudicotyledons</taxon>
        <taxon>Gunneridae</taxon>
        <taxon>Pentapetalae</taxon>
        <taxon>rosids</taxon>
        <taxon>malvids</taxon>
        <taxon>Malvales</taxon>
        <taxon>Malvaceae</taxon>
        <taxon>Grewioideae</taxon>
        <taxon>Apeibeae</taxon>
        <taxon>Corchorus</taxon>
    </lineage>
</organism>
<sequence length="116" mass="13126">MDSSIISQRSLIIQGSIKTLDMKCVFVNVYASNNDDERRSFFEELSSHLFGFDVPLCIFGDFNVAKSDEERSGHVSNPNALYIFNDFIDDWAFVDLPLAGSKFTWFKNLSLLLTAA</sequence>
<dbReference type="EMBL" id="AWWV01013575">
    <property type="protein sequence ID" value="OMO61106.1"/>
    <property type="molecule type" value="Genomic_DNA"/>
</dbReference>
<dbReference type="Gene3D" id="3.60.10.10">
    <property type="entry name" value="Endonuclease/exonuclease/phosphatase"/>
    <property type="match status" value="1"/>
</dbReference>
<dbReference type="InterPro" id="IPR036691">
    <property type="entry name" value="Endo/exonu/phosph_ase_sf"/>
</dbReference>
<keyword evidence="2" id="KW-1185">Reference proteome</keyword>
<evidence type="ECO:0000313" key="1">
    <source>
        <dbReference type="EMBL" id="OMO61106.1"/>
    </source>
</evidence>
<evidence type="ECO:0000313" key="2">
    <source>
        <dbReference type="Proteomes" id="UP000188268"/>
    </source>
</evidence>
<dbReference type="Proteomes" id="UP000188268">
    <property type="component" value="Unassembled WGS sequence"/>
</dbReference>
<comment type="caution">
    <text evidence="1">The sequence shown here is derived from an EMBL/GenBank/DDBJ whole genome shotgun (WGS) entry which is preliminary data.</text>
</comment>